<evidence type="ECO:0000259" key="11">
    <source>
        <dbReference type="PROSITE" id="PS51192"/>
    </source>
</evidence>
<evidence type="ECO:0000259" key="12">
    <source>
        <dbReference type="PROSITE" id="PS51194"/>
    </source>
</evidence>
<evidence type="ECO:0000313" key="13">
    <source>
        <dbReference type="EMBL" id="VDL18675.1"/>
    </source>
</evidence>
<dbReference type="PROSITE" id="PS51192">
    <property type="entry name" value="HELICASE_ATP_BIND_1"/>
    <property type="match status" value="1"/>
</dbReference>
<feature type="domain" description="Helicase C-terminal" evidence="12">
    <location>
        <begin position="362"/>
        <end position="570"/>
    </location>
</feature>
<evidence type="ECO:0000313" key="14">
    <source>
        <dbReference type="Proteomes" id="UP000274504"/>
    </source>
</evidence>
<reference evidence="15" key="1">
    <citation type="submission" date="2016-04" db="UniProtKB">
        <authorList>
            <consortium name="WormBaseParasite"/>
        </authorList>
    </citation>
    <scope>IDENTIFICATION</scope>
</reference>
<accession>A0A158QCB0</accession>
<evidence type="ECO:0000256" key="4">
    <source>
        <dbReference type="ARBA" id="ARBA00022801"/>
    </source>
</evidence>
<evidence type="ECO:0000256" key="2">
    <source>
        <dbReference type="ARBA" id="ARBA00022741"/>
    </source>
</evidence>
<dbReference type="SMART" id="SM00490">
    <property type="entry name" value="HELICc"/>
    <property type="match status" value="1"/>
</dbReference>
<dbReference type="SMART" id="SM00487">
    <property type="entry name" value="DEXDc"/>
    <property type="match status" value="1"/>
</dbReference>
<comment type="catalytic activity">
    <reaction evidence="9">
        <text>ATP + H2O = ADP + phosphate + H(+)</text>
        <dbReference type="Rhea" id="RHEA:13065"/>
        <dbReference type="ChEBI" id="CHEBI:15377"/>
        <dbReference type="ChEBI" id="CHEBI:15378"/>
        <dbReference type="ChEBI" id="CHEBI:30616"/>
        <dbReference type="ChEBI" id="CHEBI:43474"/>
        <dbReference type="ChEBI" id="CHEBI:456216"/>
        <dbReference type="EC" id="5.6.2.4"/>
    </reaction>
</comment>
<dbReference type="FunFam" id="3.40.50.300:FF:000813">
    <property type="entry name" value="helicase POLQ-like isoform X1"/>
    <property type="match status" value="1"/>
</dbReference>
<dbReference type="PANTHER" id="PTHR47961">
    <property type="entry name" value="DNA POLYMERASE THETA, PUTATIVE (AFU_ORTHOLOGUE AFUA_1G05260)-RELATED"/>
    <property type="match status" value="1"/>
</dbReference>
<dbReference type="InterPro" id="IPR027417">
    <property type="entry name" value="P-loop_NTPase"/>
</dbReference>
<dbReference type="Proteomes" id="UP000274504">
    <property type="component" value="Unassembled WGS sequence"/>
</dbReference>
<protein>
    <submittedName>
        <fullName evidence="15">Helicase POLQ-like</fullName>
    </submittedName>
</protein>
<evidence type="ECO:0000256" key="1">
    <source>
        <dbReference type="ARBA" id="ARBA00004123"/>
    </source>
</evidence>
<evidence type="ECO:0000256" key="3">
    <source>
        <dbReference type="ARBA" id="ARBA00022763"/>
    </source>
</evidence>
<feature type="region of interest" description="Disordered" evidence="10">
    <location>
        <begin position="965"/>
        <end position="999"/>
    </location>
</feature>
<dbReference type="GO" id="GO:0005634">
    <property type="term" value="C:nucleus"/>
    <property type="evidence" value="ECO:0007669"/>
    <property type="project" value="UniProtKB-SubCell"/>
</dbReference>
<reference evidence="13 14" key="2">
    <citation type="submission" date="2018-11" db="EMBL/GenBank/DDBJ databases">
        <authorList>
            <consortium name="Pathogen Informatics"/>
        </authorList>
    </citation>
    <scope>NUCLEOTIDE SEQUENCE [LARGE SCALE GENOMIC DNA]</scope>
</reference>
<dbReference type="InterPro" id="IPR011545">
    <property type="entry name" value="DEAD/DEAH_box_helicase_dom"/>
</dbReference>
<dbReference type="Pfam" id="PF20470">
    <property type="entry name" value="HTH_61"/>
    <property type="match status" value="1"/>
</dbReference>
<dbReference type="EMBL" id="UYSG01000209">
    <property type="protein sequence ID" value="VDL18675.1"/>
    <property type="molecule type" value="Genomic_DNA"/>
</dbReference>
<keyword evidence="5" id="KW-0347">Helicase</keyword>
<evidence type="ECO:0000256" key="9">
    <source>
        <dbReference type="ARBA" id="ARBA00048988"/>
    </source>
</evidence>
<dbReference type="CDD" id="cd18026">
    <property type="entry name" value="DEXHc_POLQ-like"/>
    <property type="match status" value="1"/>
</dbReference>
<evidence type="ECO:0000256" key="5">
    <source>
        <dbReference type="ARBA" id="ARBA00022806"/>
    </source>
</evidence>
<dbReference type="Pfam" id="PF25453">
    <property type="entry name" value="DUF7898"/>
    <property type="match status" value="1"/>
</dbReference>
<name>A0A158QCB0_HYMDI</name>
<dbReference type="GO" id="GO:0006281">
    <property type="term" value="P:DNA repair"/>
    <property type="evidence" value="ECO:0007669"/>
    <property type="project" value="UniProtKB-KW"/>
</dbReference>
<dbReference type="InterPro" id="IPR046931">
    <property type="entry name" value="HTH_61"/>
</dbReference>
<dbReference type="SUPFAM" id="SSF52540">
    <property type="entry name" value="P-loop containing nucleoside triphosphate hydrolases"/>
    <property type="match status" value="1"/>
</dbReference>
<dbReference type="Gene3D" id="1.10.3380.20">
    <property type="match status" value="1"/>
</dbReference>
<dbReference type="OrthoDB" id="2320933at2759"/>
<proteinExistence type="predicted"/>
<dbReference type="Pfam" id="PF21099">
    <property type="entry name" value="POLQ_helical"/>
    <property type="match status" value="1"/>
</dbReference>
<evidence type="ECO:0000256" key="7">
    <source>
        <dbReference type="ARBA" id="ARBA00023204"/>
    </source>
</evidence>
<dbReference type="GO" id="GO:0016787">
    <property type="term" value="F:hydrolase activity"/>
    <property type="evidence" value="ECO:0007669"/>
    <property type="project" value="UniProtKB-KW"/>
</dbReference>
<evidence type="ECO:0000256" key="10">
    <source>
        <dbReference type="SAM" id="MobiDB-lite"/>
    </source>
</evidence>
<dbReference type="PROSITE" id="PS51194">
    <property type="entry name" value="HELICASE_CTER"/>
    <property type="match status" value="1"/>
</dbReference>
<keyword evidence="2" id="KW-0547">Nucleotide-binding</keyword>
<gene>
    <name evidence="13" type="ORF">HDID_LOCUS1214</name>
</gene>
<dbReference type="PANTHER" id="PTHR47961:SF12">
    <property type="entry name" value="HELICASE POLQ-LIKE"/>
    <property type="match status" value="1"/>
</dbReference>
<keyword evidence="7" id="KW-0234">DNA repair</keyword>
<dbReference type="InterPro" id="IPR001650">
    <property type="entry name" value="Helicase_C-like"/>
</dbReference>
<keyword evidence="4" id="KW-0378">Hydrolase</keyword>
<feature type="domain" description="Helicase ATP-binding" evidence="11">
    <location>
        <begin position="146"/>
        <end position="309"/>
    </location>
</feature>
<dbReference type="Pfam" id="PF00270">
    <property type="entry name" value="DEAD"/>
    <property type="match status" value="1"/>
</dbReference>
<comment type="subcellular location">
    <subcellularLocation>
        <location evidence="1">Nucleus</location>
    </subcellularLocation>
</comment>
<evidence type="ECO:0000256" key="6">
    <source>
        <dbReference type="ARBA" id="ARBA00022840"/>
    </source>
</evidence>
<keyword evidence="8" id="KW-0539">Nucleus</keyword>
<dbReference type="InterPro" id="IPR014001">
    <property type="entry name" value="Helicase_ATP-bd"/>
</dbReference>
<dbReference type="Gene3D" id="1.10.150.20">
    <property type="entry name" value="5' to 3' exonuclease, C-terminal subdomain"/>
    <property type="match status" value="1"/>
</dbReference>
<feature type="compositionally biased region" description="Acidic residues" evidence="10">
    <location>
        <begin position="984"/>
        <end position="999"/>
    </location>
</feature>
<feature type="compositionally biased region" description="Basic and acidic residues" evidence="10">
    <location>
        <begin position="966"/>
        <end position="983"/>
    </location>
</feature>
<dbReference type="InterPro" id="IPR048960">
    <property type="entry name" value="POLQ-like_helical"/>
</dbReference>
<feature type="region of interest" description="Disordered" evidence="10">
    <location>
        <begin position="28"/>
        <end position="58"/>
    </location>
</feature>
<dbReference type="GO" id="GO:0005524">
    <property type="term" value="F:ATP binding"/>
    <property type="evidence" value="ECO:0007669"/>
    <property type="project" value="UniProtKB-KW"/>
</dbReference>
<dbReference type="Pfam" id="PF00271">
    <property type="entry name" value="Helicase_C"/>
    <property type="match status" value="1"/>
</dbReference>
<keyword evidence="3" id="KW-0227">DNA damage</keyword>
<dbReference type="GO" id="GO:0003676">
    <property type="term" value="F:nucleic acid binding"/>
    <property type="evidence" value="ECO:0007669"/>
    <property type="project" value="InterPro"/>
</dbReference>
<evidence type="ECO:0000313" key="15">
    <source>
        <dbReference type="WBParaSite" id="HDID_0000121301-mRNA-1"/>
    </source>
</evidence>
<dbReference type="SUPFAM" id="SSF158702">
    <property type="entry name" value="Sec63 N-terminal domain-like"/>
    <property type="match status" value="1"/>
</dbReference>
<dbReference type="WBParaSite" id="HDID_0000121301-mRNA-1">
    <property type="protein sequence ID" value="HDID_0000121301-mRNA-1"/>
    <property type="gene ID" value="HDID_0000121301"/>
</dbReference>
<organism evidence="15">
    <name type="scientific">Hymenolepis diminuta</name>
    <name type="common">Rat tapeworm</name>
    <dbReference type="NCBI Taxonomy" id="6216"/>
    <lineage>
        <taxon>Eukaryota</taxon>
        <taxon>Metazoa</taxon>
        <taxon>Spiralia</taxon>
        <taxon>Lophotrochozoa</taxon>
        <taxon>Platyhelminthes</taxon>
        <taxon>Cestoda</taxon>
        <taxon>Eucestoda</taxon>
        <taxon>Cyclophyllidea</taxon>
        <taxon>Hymenolepididae</taxon>
        <taxon>Hymenolepis</taxon>
    </lineage>
</organism>
<dbReference type="GO" id="GO:0043138">
    <property type="term" value="F:3'-5' DNA helicase activity"/>
    <property type="evidence" value="ECO:0007669"/>
    <property type="project" value="UniProtKB-EC"/>
</dbReference>
<dbReference type="InterPro" id="IPR057220">
    <property type="entry name" value="DUF7898"/>
</dbReference>
<dbReference type="CDD" id="cd18795">
    <property type="entry name" value="SF2_C_Ski2"/>
    <property type="match status" value="1"/>
</dbReference>
<evidence type="ECO:0000256" key="8">
    <source>
        <dbReference type="ARBA" id="ARBA00023242"/>
    </source>
</evidence>
<dbReference type="Gene3D" id="3.40.50.300">
    <property type="entry name" value="P-loop containing nucleotide triphosphate hydrolases"/>
    <property type="match status" value="2"/>
</dbReference>
<dbReference type="STRING" id="6216.A0A158QCB0"/>
<dbReference type="AlphaFoldDB" id="A0A158QCB0"/>
<keyword evidence="6" id="KW-0067">ATP-binding</keyword>
<sequence length="999" mass="109912">MSNTKNTQLPRFDESGDSWLENLDLTALASGHPSPKRSTPQRHHNVHISDSRVVNSSEHTESMSFRERILLQLHMNSALDTSFRRSILAHSSPSTKSQIKLASQLNHRDSTNWLSLVGLPYRVKELLHQHRGISDLYDWQMECLTLAATSDRANLIYSLPTSGGKTLVAEIMLLAEVLVNRKNVLFILPFVSIVQEKVRSLNPLGLDLNFLVEEYASSKGRIPPIKRLKKSSVYIATIEKAQSIVNSLIDVGRLGELGLVIVDELHMLGEGGSRGAAHLAKTRIIGMSATLSNLSELTDFLNAKLYTNDFRPVDLVEYAKVGDNLYKILPSSHKNSYCLSERLEHERYPDAVKKRDPDHLVGLVAEVLISSTNGTTRSPSCLVFCPTKAHCENTARLLADLLPMQVDNTISEEVHRRRQQLLINLRLDAQREPNPEALQACCPILEATIPRGVAYHHSGLTQEERRALEEAFLEGDTLRVICCTSTLAAGVNLPARRVIIRKPYVGSSFLSWSQYKQMVGRAGRAGLDSFGESITILQPNDRDAFAQLINSTTSSESSVDNVYGGVCSSSLLYDGSKGLRQLMLSFLGLGIAKSLEELLGCVGQTFFAVQVLNRNGNLSEVAEAVRRQLQQLLRGQLVSLLNSNVTPLPLTKSPLIRGANVAAHNNQQIHEIESTPPEKIELKAGQLGRAAIRGGLDSDHIAGLIDDLRRAARAINTAGPLHLLYLVVPRSAFIASELSDGTGAIMAFNLDWGILFERVSWLSPEEANIISLIGFSDSYLARKAAGQPIRKKQDETPLYRLYLALALSELWPPRCEPLWRVASRYGLSRGALQSLVQSAASLAVGLAHALAAEYASDPELWAFAHLLPDFSSRLAYCVTSELIPLMQLPGVKKARARQLYDAGFKSIGEIASAEPSALVSALAPFLSRRAAQEIVQAAQMTLAERVDTLQKEAADIADLFSIKTESSVEKSEQDDTKENRSVLEEENGQEEEGDVDLFA</sequence>
<dbReference type="InterPro" id="IPR050474">
    <property type="entry name" value="Hel308_SKI2-like"/>
</dbReference>